<evidence type="ECO:0000313" key="3">
    <source>
        <dbReference type="Proteomes" id="UP001567538"/>
    </source>
</evidence>
<gene>
    <name evidence="2" type="ORF">AAHA92_34066</name>
</gene>
<feature type="region of interest" description="Disordered" evidence="1">
    <location>
        <begin position="1"/>
        <end position="21"/>
    </location>
</feature>
<dbReference type="Proteomes" id="UP001567538">
    <property type="component" value="Unassembled WGS sequence"/>
</dbReference>
<comment type="caution">
    <text evidence="2">The sequence shown here is derived from an EMBL/GenBank/DDBJ whole genome shotgun (WGS) entry which is preliminary data.</text>
</comment>
<dbReference type="EMBL" id="JBEAFC010000015">
    <property type="protein sequence ID" value="KAL1531383.1"/>
    <property type="molecule type" value="Genomic_DNA"/>
</dbReference>
<evidence type="ECO:0000313" key="2">
    <source>
        <dbReference type="EMBL" id="KAL1531383.1"/>
    </source>
</evidence>
<dbReference type="AlphaFoldDB" id="A0ABD1FJQ6"/>
<organism evidence="2 3">
    <name type="scientific">Salvia divinorum</name>
    <name type="common">Maria pastora</name>
    <name type="synonym">Diviner's sage</name>
    <dbReference type="NCBI Taxonomy" id="28513"/>
    <lineage>
        <taxon>Eukaryota</taxon>
        <taxon>Viridiplantae</taxon>
        <taxon>Streptophyta</taxon>
        <taxon>Embryophyta</taxon>
        <taxon>Tracheophyta</taxon>
        <taxon>Spermatophyta</taxon>
        <taxon>Magnoliopsida</taxon>
        <taxon>eudicotyledons</taxon>
        <taxon>Gunneridae</taxon>
        <taxon>Pentapetalae</taxon>
        <taxon>asterids</taxon>
        <taxon>lamiids</taxon>
        <taxon>Lamiales</taxon>
        <taxon>Lamiaceae</taxon>
        <taxon>Nepetoideae</taxon>
        <taxon>Mentheae</taxon>
        <taxon>Salviinae</taxon>
        <taxon>Salvia</taxon>
        <taxon>Salvia subgen. Calosphace</taxon>
    </lineage>
</organism>
<sequence>MAVRRGSRTQIPSPALHRHHSYQPEVARKYLRQHCPSPSVKSPKCCSGFADSTAAVSASRHVVAALANRNLLSPLSDIVCLLPSSTPASDALLM</sequence>
<evidence type="ECO:0000256" key="1">
    <source>
        <dbReference type="SAM" id="MobiDB-lite"/>
    </source>
</evidence>
<proteinExistence type="predicted"/>
<accession>A0ABD1FJQ6</accession>
<reference evidence="2 3" key="1">
    <citation type="submission" date="2024-06" db="EMBL/GenBank/DDBJ databases">
        <title>A chromosome level genome sequence of Diviner's sage (Salvia divinorum).</title>
        <authorList>
            <person name="Ford S.A."/>
            <person name="Ro D.-K."/>
            <person name="Ness R.W."/>
            <person name="Phillips M.A."/>
        </authorList>
    </citation>
    <scope>NUCLEOTIDE SEQUENCE [LARGE SCALE GENOMIC DNA]</scope>
    <source>
        <strain evidence="2">SAF-2024a</strain>
        <tissue evidence="2">Leaf</tissue>
    </source>
</reference>
<name>A0ABD1FJQ6_SALDI</name>
<protein>
    <submittedName>
        <fullName evidence="2">Uncharacterized protein</fullName>
    </submittedName>
</protein>
<keyword evidence="3" id="KW-1185">Reference proteome</keyword>